<dbReference type="CDD" id="cd00054">
    <property type="entry name" value="EGF_CA"/>
    <property type="match status" value="1"/>
</dbReference>
<evidence type="ECO:0000256" key="7">
    <source>
        <dbReference type="ARBA" id="ARBA00022737"/>
    </source>
</evidence>
<dbReference type="FunFam" id="2.10.25.10:FF:000628">
    <property type="entry name" value="Wall-associated receptor kinase 2"/>
    <property type="match status" value="1"/>
</dbReference>
<dbReference type="InterPro" id="IPR000152">
    <property type="entry name" value="EGF-type_Asp/Asn_hydroxyl_site"/>
</dbReference>
<keyword evidence="11 17" id="KW-1133">Transmembrane helix</keyword>
<evidence type="ECO:0000256" key="13">
    <source>
        <dbReference type="ARBA" id="ARBA00023157"/>
    </source>
</evidence>
<dbReference type="GO" id="GO:0007166">
    <property type="term" value="P:cell surface receptor signaling pathway"/>
    <property type="evidence" value="ECO:0007669"/>
    <property type="project" value="InterPro"/>
</dbReference>
<evidence type="ECO:0000256" key="12">
    <source>
        <dbReference type="ARBA" id="ARBA00023136"/>
    </source>
</evidence>
<evidence type="ECO:0000259" key="19">
    <source>
        <dbReference type="PROSITE" id="PS50026"/>
    </source>
</evidence>
<dbReference type="FunFam" id="2.10.25.10:FF:000038">
    <property type="entry name" value="Fibrillin 2"/>
    <property type="match status" value="1"/>
</dbReference>
<evidence type="ECO:0000313" key="20">
    <source>
        <dbReference type="EMBL" id="URD72572.1"/>
    </source>
</evidence>
<dbReference type="PROSITE" id="PS01187">
    <property type="entry name" value="EGF_CA"/>
    <property type="match status" value="1"/>
</dbReference>
<dbReference type="Gene3D" id="1.10.510.10">
    <property type="entry name" value="Transferase(Phosphotransferase) domain 1"/>
    <property type="match status" value="1"/>
</dbReference>
<comment type="subcellular location">
    <subcellularLocation>
        <location evidence="1">Membrane</location>
        <topology evidence="1">Single-pass type I membrane protein</topology>
    </subcellularLocation>
</comment>
<evidence type="ECO:0000256" key="1">
    <source>
        <dbReference type="ARBA" id="ARBA00004479"/>
    </source>
</evidence>
<evidence type="ECO:0000256" key="2">
    <source>
        <dbReference type="ARBA" id="ARBA00022527"/>
    </source>
</evidence>
<keyword evidence="13" id="KW-1015">Disulfide bond</keyword>
<keyword evidence="10 16" id="KW-0067">ATP-binding</keyword>
<dbReference type="PROSITE" id="PS50026">
    <property type="entry name" value="EGF_3"/>
    <property type="match status" value="1"/>
</dbReference>
<evidence type="ECO:0000256" key="17">
    <source>
        <dbReference type="SAM" id="Phobius"/>
    </source>
</evidence>
<keyword evidence="6" id="KW-0732">Signal</keyword>
<dbReference type="GO" id="GO:0005509">
    <property type="term" value="F:calcium ion binding"/>
    <property type="evidence" value="ECO:0007669"/>
    <property type="project" value="InterPro"/>
</dbReference>
<evidence type="ECO:0000256" key="11">
    <source>
        <dbReference type="ARBA" id="ARBA00022989"/>
    </source>
</evidence>
<accession>A0A9E7J9V8</accession>
<dbReference type="PANTHER" id="PTHR27005">
    <property type="entry name" value="WALL-ASSOCIATED RECEPTOR KINASE-LIKE 21"/>
    <property type="match status" value="1"/>
</dbReference>
<gene>
    <name evidence="20" type="ORF">MUK42_08442</name>
</gene>
<evidence type="ECO:0000256" key="8">
    <source>
        <dbReference type="ARBA" id="ARBA00022741"/>
    </source>
</evidence>
<dbReference type="Pfam" id="PF13947">
    <property type="entry name" value="GUB_WAK_bind"/>
    <property type="match status" value="1"/>
</dbReference>
<reference evidence="20" key="1">
    <citation type="submission" date="2022-05" db="EMBL/GenBank/DDBJ databases">
        <title>The Musa troglodytarum L. genome provides insights into the mechanism of non-climacteric behaviour and enrichment of carotenoids.</title>
        <authorList>
            <person name="Wang J."/>
        </authorList>
    </citation>
    <scope>NUCLEOTIDE SEQUENCE</scope>
    <source>
        <tissue evidence="20">Leaf</tissue>
    </source>
</reference>
<dbReference type="OrthoDB" id="4062651at2759"/>
<dbReference type="SMART" id="SM00179">
    <property type="entry name" value="EGF_CA"/>
    <property type="match status" value="1"/>
</dbReference>
<keyword evidence="12 17" id="KW-0472">Membrane</keyword>
<keyword evidence="4" id="KW-0808">Transferase</keyword>
<feature type="binding site" evidence="16">
    <location>
        <position position="430"/>
    </location>
    <ligand>
        <name>ATP</name>
        <dbReference type="ChEBI" id="CHEBI:30616"/>
    </ligand>
</feature>
<keyword evidence="9" id="KW-0418">Kinase</keyword>
<keyword evidence="2" id="KW-0723">Serine/threonine-protein kinase</keyword>
<dbReference type="Gene3D" id="2.10.25.10">
    <property type="entry name" value="Laminin"/>
    <property type="match status" value="1"/>
</dbReference>
<keyword evidence="21" id="KW-1185">Reference proteome</keyword>
<dbReference type="SUPFAM" id="SSF57196">
    <property type="entry name" value="EGF/Laminin"/>
    <property type="match status" value="1"/>
</dbReference>
<keyword evidence="8 16" id="KW-0547">Nucleotide-binding</keyword>
<dbReference type="PROSITE" id="PS50011">
    <property type="entry name" value="PROTEIN_KINASE_DOM"/>
    <property type="match status" value="1"/>
</dbReference>
<dbReference type="Pfam" id="PF07645">
    <property type="entry name" value="EGF_CA"/>
    <property type="match status" value="1"/>
</dbReference>
<evidence type="ECO:0000256" key="10">
    <source>
        <dbReference type="ARBA" id="ARBA00022840"/>
    </source>
</evidence>
<dbReference type="PROSITE" id="PS00010">
    <property type="entry name" value="ASX_HYDROXYL"/>
    <property type="match status" value="1"/>
</dbReference>
<feature type="domain" description="EGF-like" evidence="19">
    <location>
        <begin position="279"/>
        <end position="316"/>
    </location>
</feature>
<organism evidence="20 21">
    <name type="scientific">Musa troglodytarum</name>
    <name type="common">fe'i banana</name>
    <dbReference type="NCBI Taxonomy" id="320322"/>
    <lineage>
        <taxon>Eukaryota</taxon>
        <taxon>Viridiplantae</taxon>
        <taxon>Streptophyta</taxon>
        <taxon>Embryophyta</taxon>
        <taxon>Tracheophyta</taxon>
        <taxon>Spermatophyta</taxon>
        <taxon>Magnoliopsida</taxon>
        <taxon>Liliopsida</taxon>
        <taxon>Zingiberales</taxon>
        <taxon>Musaceae</taxon>
        <taxon>Musa</taxon>
    </lineage>
</organism>
<dbReference type="GO" id="GO:0005886">
    <property type="term" value="C:plasma membrane"/>
    <property type="evidence" value="ECO:0007669"/>
    <property type="project" value="TreeGrafter"/>
</dbReference>
<dbReference type="Pfam" id="PF07714">
    <property type="entry name" value="PK_Tyr_Ser-Thr"/>
    <property type="match status" value="1"/>
</dbReference>
<dbReference type="GO" id="GO:0030247">
    <property type="term" value="F:polysaccharide binding"/>
    <property type="evidence" value="ECO:0007669"/>
    <property type="project" value="InterPro"/>
</dbReference>
<dbReference type="InterPro" id="IPR049883">
    <property type="entry name" value="NOTCH1_EGF-like"/>
</dbReference>
<sequence length="526" mass="58159">MLLQATTTAAASAPPSPNCTRTCGGVSIPYPFGIGDGCFREGFEVTCEVVKGSATPRAFLGGRERNITVKNGQARILNYISWDCFNSTDGWVDAQISSFNLSGLPFRVSSAKNRFTTMGCNVIGILLAGNYSLGTGCTSFCFKGASIAGGSCSGTGCCQTTIPDKLDNFTNWLVYFKNLSSYVDDSSCTYAFVADQDWFHFNKSDLGNHTFRYKYKDGVPLVLDWVAGNQTCEEAKRNPSYACRSTNSECFNSESLQGYICNCSAGFQGNPYLLHGCKDIDECSSPNLYTCHGTCSNTEGNYSCSCPKGHSSKDPKSERCVPDQGIPTSTKIVIGSCVGLVSFITCIFCIILAFQRRKLLREKDKFFQQNGGLRLYEEIRSKQIDTVKIYTKEDLEKATANFDKSRELGRGGHGTVYKGKLDDSREVAIKRSKVVTEDQSEEFVREMIILSQINHKNIVRLLGCCLEVEIPMLVYEFIPNGTLFDFIHDNDGTLIPLTTRLRIARESAEALATCIHRHPLRSFMEM</sequence>
<name>A0A9E7J9V8_9LILI</name>
<keyword evidence="14" id="KW-0325">Glycoprotein</keyword>
<protein>
    <submittedName>
        <fullName evidence="20">EGF</fullName>
    </submittedName>
</protein>
<evidence type="ECO:0000256" key="14">
    <source>
        <dbReference type="ARBA" id="ARBA00023180"/>
    </source>
</evidence>
<dbReference type="FunFam" id="3.30.200.20:FF:000043">
    <property type="entry name" value="Wall-associated receptor kinase 2"/>
    <property type="match status" value="1"/>
</dbReference>
<dbReference type="PANTHER" id="PTHR27005:SF482">
    <property type="entry name" value="OS01G0580150 PROTEIN"/>
    <property type="match status" value="1"/>
</dbReference>
<dbReference type="InterPro" id="IPR000742">
    <property type="entry name" value="EGF"/>
</dbReference>
<keyword evidence="3 15" id="KW-0245">EGF-like domain</keyword>
<dbReference type="SMART" id="SM00181">
    <property type="entry name" value="EGF"/>
    <property type="match status" value="2"/>
</dbReference>
<evidence type="ECO:0000256" key="16">
    <source>
        <dbReference type="PROSITE-ProRule" id="PRU10141"/>
    </source>
</evidence>
<feature type="domain" description="Protein kinase" evidence="18">
    <location>
        <begin position="402"/>
        <end position="526"/>
    </location>
</feature>
<evidence type="ECO:0000259" key="18">
    <source>
        <dbReference type="PROSITE" id="PS50011"/>
    </source>
</evidence>
<evidence type="ECO:0000313" key="21">
    <source>
        <dbReference type="Proteomes" id="UP001055439"/>
    </source>
</evidence>
<dbReference type="InterPro" id="IPR045274">
    <property type="entry name" value="WAK-like"/>
</dbReference>
<keyword evidence="7" id="KW-0677">Repeat</keyword>
<evidence type="ECO:0000256" key="3">
    <source>
        <dbReference type="ARBA" id="ARBA00022536"/>
    </source>
</evidence>
<dbReference type="InterPro" id="IPR000719">
    <property type="entry name" value="Prot_kinase_dom"/>
</dbReference>
<dbReference type="InterPro" id="IPR001245">
    <property type="entry name" value="Ser-Thr/Tyr_kinase_cat_dom"/>
</dbReference>
<evidence type="ECO:0000256" key="9">
    <source>
        <dbReference type="ARBA" id="ARBA00022777"/>
    </source>
</evidence>
<dbReference type="InterPro" id="IPR001881">
    <property type="entry name" value="EGF-like_Ca-bd_dom"/>
</dbReference>
<dbReference type="AlphaFoldDB" id="A0A9E7J9V8"/>
<dbReference type="SUPFAM" id="SSF56112">
    <property type="entry name" value="Protein kinase-like (PK-like)"/>
    <property type="match status" value="1"/>
</dbReference>
<dbReference type="InterPro" id="IPR018097">
    <property type="entry name" value="EGF_Ca-bd_CS"/>
</dbReference>
<keyword evidence="5 17" id="KW-0812">Transmembrane</keyword>
<dbReference type="InterPro" id="IPR025287">
    <property type="entry name" value="WAK_GUB"/>
</dbReference>
<dbReference type="EMBL" id="CP097502">
    <property type="protein sequence ID" value="URD72572.1"/>
    <property type="molecule type" value="Genomic_DNA"/>
</dbReference>
<evidence type="ECO:0000256" key="6">
    <source>
        <dbReference type="ARBA" id="ARBA00022729"/>
    </source>
</evidence>
<feature type="transmembrane region" description="Helical" evidence="17">
    <location>
        <begin position="332"/>
        <end position="354"/>
    </location>
</feature>
<evidence type="ECO:0000256" key="4">
    <source>
        <dbReference type="ARBA" id="ARBA00022679"/>
    </source>
</evidence>
<proteinExistence type="predicted"/>
<evidence type="ECO:0000256" key="15">
    <source>
        <dbReference type="PROSITE-ProRule" id="PRU00076"/>
    </source>
</evidence>
<dbReference type="Proteomes" id="UP001055439">
    <property type="component" value="Chromosome 1"/>
</dbReference>
<dbReference type="GO" id="GO:0005524">
    <property type="term" value="F:ATP binding"/>
    <property type="evidence" value="ECO:0007669"/>
    <property type="project" value="UniProtKB-UniRule"/>
</dbReference>
<dbReference type="GO" id="GO:0004674">
    <property type="term" value="F:protein serine/threonine kinase activity"/>
    <property type="evidence" value="ECO:0007669"/>
    <property type="project" value="UniProtKB-KW"/>
</dbReference>
<dbReference type="InterPro" id="IPR011009">
    <property type="entry name" value="Kinase-like_dom_sf"/>
</dbReference>
<evidence type="ECO:0000256" key="5">
    <source>
        <dbReference type="ARBA" id="ARBA00022692"/>
    </source>
</evidence>
<dbReference type="InterPro" id="IPR017441">
    <property type="entry name" value="Protein_kinase_ATP_BS"/>
</dbReference>
<comment type="caution">
    <text evidence="15">Lacks conserved residue(s) required for the propagation of feature annotation.</text>
</comment>
<dbReference type="PROSITE" id="PS00107">
    <property type="entry name" value="PROTEIN_KINASE_ATP"/>
    <property type="match status" value="1"/>
</dbReference>